<dbReference type="RefSeq" id="XP_007864801.1">
    <property type="nucleotide sequence ID" value="XM_007866610.1"/>
</dbReference>
<dbReference type="GO" id="GO:0032807">
    <property type="term" value="C:DNA ligase IV complex"/>
    <property type="evidence" value="ECO:0007669"/>
    <property type="project" value="TreeGrafter"/>
</dbReference>
<dbReference type="Gene3D" id="2.40.50.140">
    <property type="entry name" value="Nucleic acid-binding proteins"/>
    <property type="match status" value="1"/>
</dbReference>
<dbReference type="SUPFAM" id="SSF56091">
    <property type="entry name" value="DNA ligase/mRNA capping enzyme, catalytic domain"/>
    <property type="match status" value="1"/>
</dbReference>
<dbReference type="EMBL" id="KB469300">
    <property type="protein sequence ID" value="EPQ56356.1"/>
    <property type="molecule type" value="Genomic_DNA"/>
</dbReference>
<dbReference type="PROSITE" id="PS00697">
    <property type="entry name" value="DNA_LIGASE_A1"/>
    <property type="match status" value="1"/>
</dbReference>
<dbReference type="GeneID" id="19305941"/>
<dbReference type="InterPro" id="IPR012310">
    <property type="entry name" value="DNA_ligase_ATP-dep_cent"/>
</dbReference>
<dbReference type="eggNOG" id="KOG0967">
    <property type="taxonomic scope" value="Eukaryota"/>
</dbReference>
<dbReference type="AlphaFoldDB" id="S7Q8P7"/>
<dbReference type="PANTHER" id="PTHR45997">
    <property type="entry name" value="DNA LIGASE 4"/>
    <property type="match status" value="1"/>
</dbReference>
<sequence length="754" mass="85446">HPVSDIFRRWAAQLTNDPRSLPAETTSVIFLLLFPEEDVCRKYDLQETKLAQYLLKIFPSTSTDIKRRLTNWNVQSSNGCLGNVVKDVLESISYASIHLGLPPLSVLEFATLLDKLAATSAFSDRSIRSKHDRKHRGTRLEILSSIYRRLDPTAAAFVTQIILKDLRPLLYPLQATHYTAALTEYNSNAITPLSKEDAMRIWDPTGAMLRAYRCTNSFEDASRAFHSCTPYTTGTPQIGTPIQIPKCRKGQGCAHALQVFQPSDRVWAETKYDGERAQIHVQIRDGKPWISIFSKSKRDSTLDRAAIHPIIHRVLGIEEAGNVRLSSPKIRRNIVLEAEMVAYSEEMDKIDEFWRIRDLIESTAVGVRGRPRTDAPLSDSQTSSTSDNSTRHLALIFFDVLILESVSLLSAPYATRRDILESLITPIPGYAMLAERTLVSPDGIAEGGDAEERLRSTFARLLSEREEGIVLKAERGLYNEYRSPWVKLKKDYIPGYGDAVDLVLLAARWDKDRGRELRVSPGTYTTFYLGALTNAAACQSKASTKPDFRVLFTVSYGLTREQLEHLNFRIRSAVSVEYREHTADQLSYTFVMPKGIPAPEVILEEPLVAEVFGAGFTKEHSNKYYELRFPRMTKVYRRQERSWEDATDLHSYQKIAFEAVGKDRPNKDVDDWCKSLWGQPVSPAASCPLKRKRTEEIWKAKLAASDQRTRSRKKLRSDADDETLRQVDWTVSSTKRSRPGLKPLASVTNLNQRP</sequence>
<dbReference type="KEGG" id="gtr:GLOTRDRAFT_39839"/>
<dbReference type="Pfam" id="PF04675">
    <property type="entry name" value="DNA_ligase_A_N"/>
    <property type="match status" value="1"/>
</dbReference>
<dbReference type="HOGENOM" id="CLU_004299_2_1_1"/>
<keyword evidence="9" id="KW-1185">Reference proteome</keyword>
<accession>S7Q8P7</accession>
<dbReference type="GO" id="GO:0003677">
    <property type="term" value="F:DNA binding"/>
    <property type="evidence" value="ECO:0007669"/>
    <property type="project" value="InterPro"/>
</dbReference>
<dbReference type="Proteomes" id="UP000030669">
    <property type="component" value="Unassembled WGS sequence"/>
</dbReference>
<dbReference type="GO" id="GO:0006303">
    <property type="term" value="P:double-strand break repair via nonhomologous end joining"/>
    <property type="evidence" value="ECO:0007669"/>
    <property type="project" value="TreeGrafter"/>
</dbReference>
<evidence type="ECO:0000256" key="3">
    <source>
        <dbReference type="ARBA" id="ARBA00022741"/>
    </source>
</evidence>
<dbReference type="STRING" id="670483.S7Q8P7"/>
<dbReference type="OMA" id="RIDEFWR"/>
<dbReference type="GO" id="GO:0003910">
    <property type="term" value="F:DNA ligase (ATP) activity"/>
    <property type="evidence" value="ECO:0007669"/>
    <property type="project" value="InterPro"/>
</dbReference>
<evidence type="ECO:0000256" key="4">
    <source>
        <dbReference type="ARBA" id="ARBA00022840"/>
    </source>
</evidence>
<dbReference type="InterPro" id="IPR012308">
    <property type="entry name" value="DNA_ligase_ATP-dep_N"/>
</dbReference>
<evidence type="ECO:0000256" key="1">
    <source>
        <dbReference type="ARBA" id="ARBA00007572"/>
    </source>
</evidence>
<keyword evidence="3" id="KW-0547">Nucleotide-binding</keyword>
<dbReference type="Gene3D" id="1.10.3260.10">
    <property type="entry name" value="DNA ligase, ATP-dependent, N-terminal domain"/>
    <property type="match status" value="1"/>
</dbReference>
<dbReference type="SUPFAM" id="SSF50249">
    <property type="entry name" value="Nucleic acid-binding proteins"/>
    <property type="match status" value="1"/>
</dbReference>
<protein>
    <submittedName>
        <fullName evidence="8">DNA ligase/mRNA capping enzyme</fullName>
    </submittedName>
</protein>
<dbReference type="GO" id="GO:0006310">
    <property type="term" value="P:DNA recombination"/>
    <property type="evidence" value="ECO:0007669"/>
    <property type="project" value="InterPro"/>
</dbReference>
<dbReference type="GO" id="GO:0005524">
    <property type="term" value="F:ATP binding"/>
    <property type="evidence" value="ECO:0007669"/>
    <property type="project" value="UniProtKB-KW"/>
</dbReference>
<evidence type="ECO:0000256" key="2">
    <source>
        <dbReference type="ARBA" id="ARBA00022598"/>
    </source>
</evidence>
<keyword evidence="5" id="KW-0539">Nucleus</keyword>
<dbReference type="InterPro" id="IPR029710">
    <property type="entry name" value="LIG4"/>
</dbReference>
<evidence type="ECO:0000256" key="5">
    <source>
        <dbReference type="ARBA" id="ARBA00023242"/>
    </source>
</evidence>
<organism evidence="8 9">
    <name type="scientific">Gloeophyllum trabeum (strain ATCC 11539 / FP-39264 / Madison 617)</name>
    <name type="common">Brown rot fungus</name>
    <dbReference type="NCBI Taxonomy" id="670483"/>
    <lineage>
        <taxon>Eukaryota</taxon>
        <taxon>Fungi</taxon>
        <taxon>Dikarya</taxon>
        <taxon>Basidiomycota</taxon>
        <taxon>Agaricomycotina</taxon>
        <taxon>Agaricomycetes</taxon>
        <taxon>Gloeophyllales</taxon>
        <taxon>Gloeophyllaceae</taxon>
        <taxon>Gloeophyllum</taxon>
    </lineage>
</organism>
<evidence type="ECO:0000256" key="6">
    <source>
        <dbReference type="SAM" id="MobiDB-lite"/>
    </source>
</evidence>
<dbReference type="InterPro" id="IPR016059">
    <property type="entry name" value="DNA_ligase_ATP-dep_CS"/>
</dbReference>
<evidence type="ECO:0000313" key="9">
    <source>
        <dbReference type="Proteomes" id="UP000030669"/>
    </source>
</evidence>
<feature type="non-terminal residue" evidence="8">
    <location>
        <position position="1"/>
    </location>
</feature>
<reference evidence="8 9" key="1">
    <citation type="journal article" date="2012" name="Science">
        <title>The Paleozoic origin of enzymatic lignin decomposition reconstructed from 31 fungal genomes.</title>
        <authorList>
            <person name="Floudas D."/>
            <person name="Binder M."/>
            <person name="Riley R."/>
            <person name="Barry K."/>
            <person name="Blanchette R.A."/>
            <person name="Henrissat B."/>
            <person name="Martinez A.T."/>
            <person name="Otillar R."/>
            <person name="Spatafora J.W."/>
            <person name="Yadav J.S."/>
            <person name="Aerts A."/>
            <person name="Benoit I."/>
            <person name="Boyd A."/>
            <person name="Carlson A."/>
            <person name="Copeland A."/>
            <person name="Coutinho P.M."/>
            <person name="de Vries R.P."/>
            <person name="Ferreira P."/>
            <person name="Findley K."/>
            <person name="Foster B."/>
            <person name="Gaskell J."/>
            <person name="Glotzer D."/>
            <person name="Gorecki P."/>
            <person name="Heitman J."/>
            <person name="Hesse C."/>
            <person name="Hori C."/>
            <person name="Igarashi K."/>
            <person name="Jurgens J.A."/>
            <person name="Kallen N."/>
            <person name="Kersten P."/>
            <person name="Kohler A."/>
            <person name="Kuees U."/>
            <person name="Kumar T.K.A."/>
            <person name="Kuo A."/>
            <person name="LaButti K."/>
            <person name="Larrondo L.F."/>
            <person name="Lindquist E."/>
            <person name="Ling A."/>
            <person name="Lombard V."/>
            <person name="Lucas S."/>
            <person name="Lundell T."/>
            <person name="Martin R."/>
            <person name="McLaughlin D.J."/>
            <person name="Morgenstern I."/>
            <person name="Morin E."/>
            <person name="Murat C."/>
            <person name="Nagy L.G."/>
            <person name="Nolan M."/>
            <person name="Ohm R.A."/>
            <person name="Patyshakuliyeva A."/>
            <person name="Rokas A."/>
            <person name="Ruiz-Duenas F.J."/>
            <person name="Sabat G."/>
            <person name="Salamov A."/>
            <person name="Samejima M."/>
            <person name="Schmutz J."/>
            <person name="Slot J.C."/>
            <person name="St John F."/>
            <person name="Stenlid J."/>
            <person name="Sun H."/>
            <person name="Sun S."/>
            <person name="Syed K."/>
            <person name="Tsang A."/>
            <person name="Wiebenga A."/>
            <person name="Young D."/>
            <person name="Pisabarro A."/>
            <person name="Eastwood D.C."/>
            <person name="Martin F."/>
            <person name="Cullen D."/>
            <person name="Grigoriev I.V."/>
            <person name="Hibbett D.S."/>
        </authorList>
    </citation>
    <scope>NUCLEOTIDE SEQUENCE [LARGE SCALE GENOMIC DNA]</scope>
    <source>
        <strain evidence="8 9">ATCC 11539</strain>
    </source>
</reference>
<evidence type="ECO:0000259" key="7">
    <source>
        <dbReference type="PROSITE" id="PS50160"/>
    </source>
</evidence>
<evidence type="ECO:0000313" key="8">
    <source>
        <dbReference type="EMBL" id="EPQ56356.1"/>
    </source>
</evidence>
<keyword evidence="4" id="KW-0067">ATP-binding</keyword>
<dbReference type="PROSITE" id="PS50160">
    <property type="entry name" value="DNA_LIGASE_A3"/>
    <property type="match status" value="1"/>
</dbReference>
<dbReference type="Pfam" id="PF01068">
    <property type="entry name" value="DNA_ligase_A_M"/>
    <property type="match status" value="1"/>
</dbReference>
<dbReference type="OrthoDB" id="7482721at2759"/>
<keyword evidence="2 8" id="KW-0436">Ligase</keyword>
<dbReference type="PANTHER" id="PTHR45997:SF2">
    <property type="entry name" value="ATP DEPENDENT DNA LIGASE DOMAIN PROTEIN (AFU_ORTHOLOGUE AFUA_5G02430)"/>
    <property type="match status" value="1"/>
</dbReference>
<dbReference type="InterPro" id="IPR012340">
    <property type="entry name" value="NA-bd_OB-fold"/>
</dbReference>
<feature type="domain" description="ATP-dependent DNA ligase family profile" evidence="7">
    <location>
        <begin position="386"/>
        <end position="533"/>
    </location>
</feature>
<dbReference type="Gene3D" id="3.30.470.30">
    <property type="entry name" value="DNA ligase/mRNA capping enzyme"/>
    <property type="match status" value="1"/>
</dbReference>
<dbReference type="InterPro" id="IPR036599">
    <property type="entry name" value="DNA_ligase_N_sf"/>
</dbReference>
<dbReference type="GO" id="GO:0006297">
    <property type="term" value="P:nucleotide-excision repair, DNA gap filling"/>
    <property type="evidence" value="ECO:0007669"/>
    <property type="project" value="TreeGrafter"/>
</dbReference>
<name>S7Q8P7_GLOTA</name>
<feature type="region of interest" description="Disordered" evidence="6">
    <location>
        <begin position="730"/>
        <end position="754"/>
    </location>
</feature>
<proteinExistence type="inferred from homology"/>
<comment type="similarity">
    <text evidence="1">Belongs to the ATP-dependent DNA ligase family.</text>
</comment>
<gene>
    <name evidence="8" type="ORF">GLOTRDRAFT_39839</name>
</gene>
<dbReference type="PROSITE" id="PS00333">
    <property type="entry name" value="DNA_LIGASE_A2"/>
    <property type="match status" value="1"/>
</dbReference>